<proteinExistence type="predicted"/>
<dbReference type="EnsemblPlants" id="OBART09G07340.1">
    <property type="protein sequence ID" value="OBART09G07340.1"/>
    <property type="gene ID" value="OBART09G07340"/>
</dbReference>
<feature type="compositionally biased region" description="Basic residues" evidence="1">
    <location>
        <begin position="31"/>
        <end position="40"/>
    </location>
</feature>
<dbReference type="AlphaFoldDB" id="A0A0D3H5X9"/>
<dbReference type="Proteomes" id="UP000026960">
    <property type="component" value="Chromosome 9"/>
</dbReference>
<reference evidence="2" key="2">
    <citation type="submission" date="2015-03" db="UniProtKB">
        <authorList>
            <consortium name="EnsemblPlants"/>
        </authorList>
    </citation>
    <scope>IDENTIFICATION</scope>
</reference>
<evidence type="ECO:0000313" key="2">
    <source>
        <dbReference type="EnsemblPlants" id="OBART09G07340.1"/>
    </source>
</evidence>
<dbReference type="HOGENOM" id="CLU_2761801_0_0_1"/>
<dbReference type="Gramene" id="OBART09G07340.1">
    <property type="protein sequence ID" value="OBART09G07340.1"/>
    <property type="gene ID" value="OBART09G07340"/>
</dbReference>
<name>A0A0D3H5X9_9ORYZ</name>
<reference evidence="2" key="1">
    <citation type="journal article" date="2009" name="Rice">
        <title>De Novo Next Generation Sequencing of Plant Genomes.</title>
        <authorList>
            <person name="Rounsley S."/>
            <person name="Marri P.R."/>
            <person name="Yu Y."/>
            <person name="He R."/>
            <person name="Sisneros N."/>
            <person name="Goicoechea J.L."/>
            <person name="Lee S.J."/>
            <person name="Angelova A."/>
            <person name="Kudrna D."/>
            <person name="Luo M."/>
            <person name="Affourtit J."/>
            <person name="Desany B."/>
            <person name="Knight J."/>
            <person name="Niazi F."/>
            <person name="Egholm M."/>
            <person name="Wing R.A."/>
        </authorList>
    </citation>
    <scope>NUCLEOTIDE SEQUENCE [LARGE SCALE GENOMIC DNA]</scope>
    <source>
        <strain evidence="2">cv. IRGC 105608</strain>
    </source>
</reference>
<organism evidence="2">
    <name type="scientific">Oryza barthii</name>
    <dbReference type="NCBI Taxonomy" id="65489"/>
    <lineage>
        <taxon>Eukaryota</taxon>
        <taxon>Viridiplantae</taxon>
        <taxon>Streptophyta</taxon>
        <taxon>Embryophyta</taxon>
        <taxon>Tracheophyta</taxon>
        <taxon>Spermatophyta</taxon>
        <taxon>Magnoliopsida</taxon>
        <taxon>Liliopsida</taxon>
        <taxon>Poales</taxon>
        <taxon>Poaceae</taxon>
        <taxon>BOP clade</taxon>
        <taxon>Oryzoideae</taxon>
        <taxon>Oryzeae</taxon>
        <taxon>Oryzinae</taxon>
        <taxon>Oryza</taxon>
    </lineage>
</organism>
<evidence type="ECO:0000313" key="3">
    <source>
        <dbReference type="Proteomes" id="UP000026960"/>
    </source>
</evidence>
<accession>A0A0D3H5X9</accession>
<protein>
    <submittedName>
        <fullName evidence="2">Uncharacterized protein</fullName>
    </submittedName>
</protein>
<keyword evidence="3" id="KW-1185">Reference proteome</keyword>
<evidence type="ECO:0000256" key="1">
    <source>
        <dbReference type="SAM" id="MobiDB-lite"/>
    </source>
</evidence>
<sequence length="70" mass="7922">MGWRRSSGLKDGESGRGKSGGGRRGGEPRCRRQLRRRTARPWRSGTGWHRAGGTHARASRCAGRRRWAHR</sequence>
<dbReference type="PaxDb" id="65489-OBART09G07340.1"/>
<feature type="region of interest" description="Disordered" evidence="1">
    <location>
        <begin position="1"/>
        <end position="70"/>
    </location>
</feature>